<keyword evidence="2" id="KW-1185">Reference proteome</keyword>
<organism evidence="1 2">
    <name type="scientific">Macrolepiota fuliginosa MF-IS2</name>
    <dbReference type="NCBI Taxonomy" id="1400762"/>
    <lineage>
        <taxon>Eukaryota</taxon>
        <taxon>Fungi</taxon>
        <taxon>Dikarya</taxon>
        <taxon>Basidiomycota</taxon>
        <taxon>Agaricomycotina</taxon>
        <taxon>Agaricomycetes</taxon>
        <taxon>Agaricomycetidae</taxon>
        <taxon>Agaricales</taxon>
        <taxon>Agaricineae</taxon>
        <taxon>Agaricaceae</taxon>
        <taxon>Macrolepiota</taxon>
    </lineage>
</organism>
<accession>A0A9P5X337</accession>
<proteinExistence type="predicted"/>
<protein>
    <submittedName>
        <fullName evidence="1">Uncharacterized protein</fullName>
    </submittedName>
</protein>
<evidence type="ECO:0000313" key="1">
    <source>
        <dbReference type="EMBL" id="KAF9443704.1"/>
    </source>
</evidence>
<dbReference type="EMBL" id="MU151443">
    <property type="protein sequence ID" value="KAF9443704.1"/>
    <property type="molecule type" value="Genomic_DNA"/>
</dbReference>
<dbReference type="Proteomes" id="UP000807342">
    <property type="component" value="Unassembled WGS sequence"/>
</dbReference>
<reference evidence="1" key="1">
    <citation type="submission" date="2020-11" db="EMBL/GenBank/DDBJ databases">
        <authorList>
            <consortium name="DOE Joint Genome Institute"/>
            <person name="Ahrendt S."/>
            <person name="Riley R."/>
            <person name="Andreopoulos W."/>
            <person name="Labutti K."/>
            <person name="Pangilinan J."/>
            <person name="Ruiz-Duenas F.J."/>
            <person name="Barrasa J.M."/>
            <person name="Sanchez-Garcia M."/>
            <person name="Camarero S."/>
            <person name="Miyauchi S."/>
            <person name="Serrano A."/>
            <person name="Linde D."/>
            <person name="Babiker R."/>
            <person name="Drula E."/>
            <person name="Ayuso-Fernandez I."/>
            <person name="Pacheco R."/>
            <person name="Padilla G."/>
            <person name="Ferreira P."/>
            <person name="Barriuso J."/>
            <person name="Kellner H."/>
            <person name="Castanera R."/>
            <person name="Alfaro M."/>
            <person name="Ramirez L."/>
            <person name="Pisabarro A.G."/>
            <person name="Kuo A."/>
            <person name="Tritt A."/>
            <person name="Lipzen A."/>
            <person name="He G."/>
            <person name="Yan M."/>
            <person name="Ng V."/>
            <person name="Cullen D."/>
            <person name="Martin F."/>
            <person name="Rosso M.-N."/>
            <person name="Henrissat B."/>
            <person name="Hibbett D."/>
            <person name="Martinez A.T."/>
            <person name="Grigoriev I.V."/>
        </authorList>
    </citation>
    <scope>NUCLEOTIDE SEQUENCE</scope>
    <source>
        <strain evidence="1">MF-IS2</strain>
    </source>
</reference>
<dbReference type="AlphaFoldDB" id="A0A9P5X337"/>
<name>A0A9P5X337_9AGAR</name>
<evidence type="ECO:0000313" key="2">
    <source>
        <dbReference type="Proteomes" id="UP000807342"/>
    </source>
</evidence>
<comment type="caution">
    <text evidence="1">The sequence shown here is derived from an EMBL/GenBank/DDBJ whole genome shotgun (WGS) entry which is preliminary data.</text>
</comment>
<sequence length="188" mass="19940">MDLKHVMRLEAAAIGRMKAEFSASVRSRKGYQGLYRAPPSLSSSLSLGAGEGQGISRILPAMMHILTMMSGLGSSVSQFSECGDSEITQGKARDAADEVRIGDLTRPSQGLDSLFSRRWTIREVGGGFLGGGDEKEGSVVGRSDELWWAGNDVGVKLRRVERGFVSVEDEADNGTSLSATGACPVGVE</sequence>
<gene>
    <name evidence="1" type="ORF">P691DRAFT_787641</name>
</gene>